<dbReference type="Proteomes" id="UP000245212">
    <property type="component" value="Unassembled WGS sequence"/>
</dbReference>
<keyword evidence="1" id="KW-0732">Signal</keyword>
<feature type="signal peptide" evidence="1">
    <location>
        <begin position="1"/>
        <end position="21"/>
    </location>
</feature>
<reference evidence="3" key="1">
    <citation type="submission" date="2018-05" db="EMBL/GenBank/DDBJ databases">
        <authorList>
            <person name="Li Y."/>
        </authorList>
    </citation>
    <scope>NUCLEOTIDE SEQUENCE [LARGE SCALE GENOMIC DNA]</scope>
    <source>
        <strain evidence="3">3d-2-2</strain>
    </source>
</reference>
<name>A0A2V1K4S6_9BURK</name>
<gene>
    <name evidence="2" type="ORF">DD235_02350</name>
</gene>
<dbReference type="EMBL" id="QETA01000001">
    <property type="protein sequence ID" value="PWF25570.1"/>
    <property type="molecule type" value="Genomic_DNA"/>
</dbReference>
<sequence length="109" mass="11823">MKKTSMIVALLAVSVPSAAQAADLPRYDPETYCQQISNTSGGSSMIYSGCIDMEQSSYNKLKSAWDSLPGRTREYCDQIARTTGGSYAILDGCIDMETQAASNQQGFKF</sequence>
<evidence type="ECO:0008006" key="4">
    <source>
        <dbReference type="Google" id="ProtNLM"/>
    </source>
</evidence>
<accession>A0A2V1K4S6</accession>
<proteinExistence type="predicted"/>
<evidence type="ECO:0000256" key="1">
    <source>
        <dbReference type="SAM" id="SignalP"/>
    </source>
</evidence>
<dbReference type="AlphaFoldDB" id="A0A2V1K4S6"/>
<protein>
    <recommendedName>
        <fullName evidence="4">DUF1311 domain-containing protein</fullName>
    </recommendedName>
</protein>
<dbReference type="RefSeq" id="WP_109060974.1">
    <property type="nucleotide sequence ID" value="NZ_QETA01000001.1"/>
</dbReference>
<feature type="chain" id="PRO_5016177297" description="DUF1311 domain-containing protein" evidence="1">
    <location>
        <begin position="22"/>
        <end position="109"/>
    </location>
</feature>
<comment type="caution">
    <text evidence="2">The sequence shown here is derived from an EMBL/GenBank/DDBJ whole genome shotgun (WGS) entry which is preliminary data.</text>
</comment>
<evidence type="ECO:0000313" key="3">
    <source>
        <dbReference type="Proteomes" id="UP000245212"/>
    </source>
</evidence>
<evidence type="ECO:0000313" key="2">
    <source>
        <dbReference type="EMBL" id="PWF25570.1"/>
    </source>
</evidence>
<keyword evidence="3" id="KW-1185">Reference proteome</keyword>
<organism evidence="2 3">
    <name type="scientific">Corticimicrobacter populi</name>
    <dbReference type="NCBI Taxonomy" id="2175229"/>
    <lineage>
        <taxon>Bacteria</taxon>
        <taxon>Pseudomonadati</taxon>
        <taxon>Pseudomonadota</taxon>
        <taxon>Betaproteobacteria</taxon>
        <taxon>Burkholderiales</taxon>
        <taxon>Alcaligenaceae</taxon>
        <taxon>Corticimicrobacter</taxon>
    </lineage>
</organism>